<organism evidence="1">
    <name type="scientific">bioreactor metagenome</name>
    <dbReference type="NCBI Taxonomy" id="1076179"/>
    <lineage>
        <taxon>unclassified sequences</taxon>
        <taxon>metagenomes</taxon>
        <taxon>ecological metagenomes</taxon>
    </lineage>
</organism>
<name>A0A645CPY5_9ZZZZ</name>
<reference evidence="1" key="1">
    <citation type="submission" date="2019-08" db="EMBL/GenBank/DDBJ databases">
        <authorList>
            <person name="Kucharzyk K."/>
            <person name="Murdoch R.W."/>
            <person name="Higgins S."/>
            <person name="Loffler F."/>
        </authorList>
    </citation>
    <scope>NUCLEOTIDE SEQUENCE</scope>
</reference>
<comment type="caution">
    <text evidence="1">The sequence shown here is derived from an EMBL/GenBank/DDBJ whole genome shotgun (WGS) entry which is preliminary data.</text>
</comment>
<gene>
    <name evidence="1" type="ORF">SDC9_125984</name>
</gene>
<dbReference type="AlphaFoldDB" id="A0A645CPY5"/>
<accession>A0A645CPY5</accession>
<proteinExistence type="predicted"/>
<protein>
    <submittedName>
        <fullName evidence="1">Uncharacterized protein</fullName>
    </submittedName>
</protein>
<dbReference type="EMBL" id="VSSQ01029019">
    <property type="protein sequence ID" value="MPM78969.1"/>
    <property type="molecule type" value="Genomic_DNA"/>
</dbReference>
<sequence length="62" mass="6854">MVGHPGTVSRAEALQHSLKDPITLIPRKIHIDIRGIGPFKGERTFEVKVVGDWVHIGDEEAV</sequence>
<evidence type="ECO:0000313" key="1">
    <source>
        <dbReference type="EMBL" id="MPM78969.1"/>
    </source>
</evidence>